<dbReference type="Gene3D" id="6.10.250.690">
    <property type="match status" value="1"/>
</dbReference>
<comment type="caution">
    <text evidence="9">The sequence shown here is derived from an EMBL/GenBank/DDBJ whole genome shotgun (WGS) entry which is preliminary data.</text>
</comment>
<dbReference type="InterPro" id="IPR001867">
    <property type="entry name" value="OmpR/PhoB-type_DNA-bd"/>
</dbReference>
<dbReference type="Pfam" id="PF00486">
    <property type="entry name" value="Trans_reg_C"/>
    <property type="match status" value="1"/>
</dbReference>
<keyword evidence="10" id="KW-1185">Reference proteome</keyword>
<dbReference type="CDD" id="cd00383">
    <property type="entry name" value="trans_reg_C"/>
    <property type="match status" value="1"/>
</dbReference>
<dbReference type="Gene3D" id="1.10.10.10">
    <property type="entry name" value="Winged helix-like DNA-binding domain superfamily/Winged helix DNA-binding domain"/>
    <property type="match status" value="1"/>
</dbReference>
<evidence type="ECO:0000313" key="10">
    <source>
        <dbReference type="Proteomes" id="UP000035763"/>
    </source>
</evidence>
<evidence type="ECO:0000256" key="2">
    <source>
        <dbReference type="ARBA" id="ARBA00023015"/>
    </source>
</evidence>
<keyword evidence="4" id="KW-0804">Transcription</keyword>
<evidence type="ECO:0000259" key="7">
    <source>
        <dbReference type="PROSITE" id="PS50110"/>
    </source>
</evidence>
<sequence length="228" mass="25460">MVRLLLVEDDETVRETTASYLRDAGHEVAAVADGDGALASYAQSPADLVLLDLMLPGTPGLDLCRHLRAMRADLPVIMVTARSQEHERVQGLALGADDYVTKPFSLRELDLRIRSVLRRSAPPAPEPARRELVDGDLRLDLAARTALRREDPLPLTAREFDLLAWFIGHPARAWAREELMANVWGWEYGDASTVTVHVRRLREKVEPDPGAPVRLVTVFGRGYRWDPA</sequence>
<dbReference type="GO" id="GO:0005829">
    <property type="term" value="C:cytosol"/>
    <property type="evidence" value="ECO:0007669"/>
    <property type="project" value="TreeGrafter"/>
</dbReference>
<dbReference type="InterPro" id="IPR039420">
    <property type="entry name" value="WalR-like"/>
</dbReference>
<organism evidence="9 10">
    <name type="scientific">Nostocoides australiense Ben110</name>
    <dbReference type="NCBI Taxonomy" id="1193182"/>
    <lineage>
        <taxon>Bacteria</taxon>
        <taxon>Bacillati</taxon>
        <taxon>Actinomycetota</taxon>
        <taxon>Actinomycetes</taxon>
        <taxon>Micrococcales</taxon>
        <taxon>Intrasporangiaceae</taxon>
        <taxon>Nostocoides</taxon>
    </lineage>
</organism>
<dbReference type="SUPFAM" id="SSF46894">
    <property type="entry name" value="C-terminal effector domain of the bipartite response regulators"/>
    <property type="match status" value="1"/>
</dbReference>
<dbReference type="Gene3D" id="3.40.50.2300">
    <property type="match status" value="1"/>
</dbReference>
<evidence type="ECO:0000256" key="5">
    <source>
        <dbReference type="PROSITE-ProRule" id="PRU00169"/>
    </source>
</evidence>
<dbReference type="SUPFAM" id="SSF52172">
    <property type="entry name" value="CheY-like"/>
    <property type="match status" value="1"/>
</dbReference>
<feature type="DNA-binding region" description="OmpR/PhoB-type" evidence="6">
    <location>
        <begin position="129"/>
        <end position="227"/>
    </location>
</feature>
<evidence type="ECO:0000313" key="9">
    <source>
        <dbReference type="EMBL" id="CCH73094.1"/>
    </source>
</evidence>
<gene>
    <name evidence="9" type="primary">phoB</name>
    <name evidence="9" type="ORF">BN11_2310004</name>
</gene>
<feature type="modified residue" description="4-aspartylphosphate" evidence="5">
    <location>
        <position position="52"/>
    </location>
</feature>
<dbReference type="PROSITE" id="PS50110">
    <property type="entry name" value="RESPONSE_REGULATORY"/>
    <property type="match status" value="1"/>
</dbReference>
<keyword evidence="2" id="KW-0805">Transcription regulation</keyword>
<keyword evidence="1 5" id="KW-0597">Phosphoprotein</keyword>
<dbReference type="Pfam" id="PF00072">
    <property type="entry name" value="Response_reg"/>
    <property type="match status" value="1"/>
</dbReference>
<feature type="domain" description="Response regulatory" evidence="7">
    <location>
        <begin position="3"/>
        <end position="117"/>
    </location>
</feature>
<dbReference type="GO" id="GO:0032993">
    <property type="term" value="C:protein-DNA complex"/>
    <property type="evidence" value="ECO:0007669"/>
    <property type="project" value="TreeGrafter"/>
</dbReference>
<dbReference type="GO" id="GO:0000156">
    <property type="term" value="F:phosphorelay response regulator activity"/>
    <property type="evidence" value="ECO:0007669"/>
    <property type="project" value="TreeGrafter"/>
</dbReference>
<evidence type="ECO:0000256" key="3">
    <source>
        <dbReference type="ARBA" id="ARBA00023125"/>
    </source>
</evidence>
<evidence type="ECO:0000256" key="4">
    <source>
        <dbReference type="ARBA" id="ARBA00023163"/>
    </source>
</evidence>
<dbReference type="InterPro" id="IPR016032">
    <property type="entry name" value="Sig_transdc_resp-reg_C-effctor"/>
</dbReference>
<dbReference type="AlphaFoldDB" id="W6K3D9"/>
<proteinExistence type="predicted"/>
<evidence type="ECO:0000256" key="1">
    <source>
        <dbReference type="ARBA" id="ARBA00022553"/>
    </source>
</evidence>
<evidence type="ECO:0000256" key="6">
    <source>
        <dbReference type="PROSITE-ProRule" id="PRU01091"/>
    </source>
</evidence>
<keyword evidence="3 6" id="KW-0238">DNA-binding</keyword>
<dbReference type="GO" id="GO:0000976">
    <property type="term" value="F:transcription cis-regulatory region binding"/>
    <property type="evidence" value="ECO:0007669"/>
    <property type="project" value="TreeGrafter"/>
</dbReference>
<dbReference type="SMART" id="SM00448">
    <property type="entry name" value="REC"/>
    <property type="match status" value="1"/>
</dbReference>
<protein>
    <submittedName>
        <fullName evidence="9">Transcriptional regulator of pho regulon (PhoR/PhoB)</fullName>
    </submittedName>
</protein>
<dbReference type="InterPro" id="IPR011006">
    <property type="entry name" value="CheY-like_superfamily"/>
</dbReference>
<accession>W6K3D9</accession>
<dbReference type="OrthoDB" id="9812490at2"/>
<name>W6K3D9_9MICO</name>
<dbReference type="PANTHER" id="PTHR48111">
    <property type="entry name" value="REGULATOR OF RPOS"/>
    <property type="match status" value="1"/>
</dbReference>
<evidence type="ECO:0000259" key="8">
    <source>
        <dbReference type="PROSITE" id="PS51755"/>
    </source>
</evidence>
<dbReference type="RefSeq" id="WP_048698552.1">
    <property type="nucleotide sequence ID" value="NZ_HG764815.1"/>
</dbReference>
<dbReference type="PROSITE" id="PS51755">
    <property type="entry name" value="OMPR_PHOB"/>
    <property type="match status" value="1"/>
</dbReference>
<dbReference type="InterPro" id="IPR036388">
    <property type="entry name" value="WH-like_DNA-bd_sf"/>
</dbReference>
<reference evidence="9 10" key="1">
    <citation type="journal article" date="2013" name="ISME J.">
        <title>A metabolic model for members of the genus Tetrasphaera involved in enhanced biological phosphorus removal.</title>
        <authorList>
            <person name="Kristiansen R."/>
            <person name="Nguyen H.T.T."/>
            <person name="Saunders A.M."/>
            <person name="Nielsen J.L."/>
            <person name="Wimmer R."/>
            <person name="Le V.Q."/>
            <person name="McIlroy S.J."/>
            <person name="Petrovski S."/>
            <person name="Seviour R.J."/>
            <person name="Calteau A."/>
            <person name="Nielsen K.L."/>
            <person name="Nielsen P.H."/>
        </authorList>
    </citation>
    <scope>NUCLEOTIDE SEQUENCE [LARGE SCALE GENOMIC DNA]</scope>
    <source>
        <strain evidence="9 10">Ben110</strain>
    </source>
</reference>
<dbReference type="GO" id="GO:0006355">
    <property type="term" value="P:regulation of DNA-templated transcription"/>
    <property type="evidence" value="ECO:0007669"/>
    <property type="project" value="InterPro"/>
</dbReference>
<dbReference type="Proteomes" id="UP000035763">
    <property type="component" value="Unassembled WGS sequence"/>
</dbReference>
<dbReference type="InterPro" id="IPR001789">
    <property type="entry name" value="Sig_transdc_resp-reg_receiver"/>
</dbReference>
<feature type="domain" description="OmpR/PhoB-type" evidence="8">
    <location>
        <begin position="129"/>
        <end position="227"/>
    </location>
</feature>
<dbReference type="SMART" id="SM00862">
    <property type="entry name" value="Trans_reg_C"/>
    <property type="match status" value="1"/>
</dbReference>
<dbReference type="EMBL" id="CAJA01000148">
    <property type="protein sequence ID" value="CCH73094.1"/>
    <property type="molecule type" value="Genomic_DNA"/>
</dbReference>
<dbReference type="STRING" id="1193182.BN11_2310004"/>
<dbReference type="CDD" id="cd17574">
    <property type="entry name" value="REC_OmpR"/>
    <property type="match status" value="1"/>
</dbReference>
<dbReference type="PANTHER" id="PTHR48111:SF4">
    <property type="entry name" value="DNA-BINDING DUAL TRANSCRIPTIONAL REGULATOR OMPR"/>
    <property type="match status" value="1"/>
</dbReference>